<dbReference type="SUPFAM" id="SSF50494">
    <property type="entry name" value="Trypsin-like serine proteases"/>
    <property type="match status" value="1"/>
</dbReference>
<dbReference type="Gene3D" id="2.40.10.10">
    <property type="entry name" value="Trypsin-like serine proteases"/>
    <property type="match status" value="1"/>
</dbReference>
<dbReference type="PROSITE" id="PS50240">
    <property type="entry name" value="TRYPSIN_DOM"/>
    <property type="match status" value="1"/>
</dbReference>
<dbReference type="InterPro" id="IPR013783">
    <property type="entry name" value="Ig-like_fold"/>
</dbReference>
<keyword evidence="4" id="KW-0378">Hydrolase</keyword>
<keyword evidence="5" id="KW-0732">Signal</keyword>
<evidence type="ECO:0000313" key="7">
    <source>
        <dbReference type="EMBL" id="GLS91623.1"/>
    </source>
</evidence>
<keyword evidence="3" id="KW-1015">Disulfide bond</keyword>
<dbReference type="InterPro" id="IPR031549">
    <property type="entry name" value="ASH"/>
</dbReference>
<proteinExistence type="predicted"/>
<keyword evidence="4" id="KW-0645">Protease</keyword>
<dbReference type="InterPro" id="IPR001314">
    <property type="entry name" value="Peptidase_S1A"/>
</dbReference>
<dbReference type="InterPro" id="IPR001254">
    <property type="entry name" value="Trypsin_dom"/>
</dbReference>
<feature type="chain" id="PRO_5046220891" description="Peptidase S1 domain-containing protein" evidence="5">
    <location>
        <begin position="23"/>
        <end position="403"/>
    </location>
</feature>
<evidence type="ECO:0000256" key="3">
    <source>
        <dbReference type="ARBA" id="ARBA00023157"/>
    </source>
</evidence>
<dbReference type="InterPro" id="IPR033116">
    <property type="entry name" value="TRYPSIN_SER"/>
</dbReference>
<sequence length="403" mass="42396">MNIQINLLLATIMLSSSLTSTADDTITTRVVGGSDSVEGDWPWMVNVSAGRSQCGGTLIDARTVMTAAHCIYSNGIEISAARISVNVGAYNLLESSETIDITQTYIHHSYDPTNSASSNDIALLRLITPVSNVSLLETADITTTSEAVSSQSDVIILGWGSTVGYAPDEQVTPIYPDILQEVALPLQTDAECRQNTGSSYDAATMVCAGDQNGGEDSCQGDSGGPLILNNGGSWQQIGIVSWGSGCASAGHPGVYTRTAVYEEWIDNFLNGIAIHNKLTYGTTNIGENEQLNLLISNNTASEVELTFSLSGSNEFTYDRATCAIIAADSICSLPIIYTPTTLTESNATLTVQSDTVNLKTVSTALSGNLGFSSTSGGGGGSLFFAFSLPFLLLRRFVVAKAVT</sequence>
<protein>
    <recommendedName>
        <fullName evidence="6">Peptidase S1 domain-containing protein</fullName>
    </recommendedName>
</protein>
<dbReference type="Pfam" id="PF15780">
    <property type="entry name" value="ASH"/>
    <property type="match status" value="1"/>
</dbReference>
<feature type="signal peptide" evidence="5">
    <location>
        <begin position="1"/>
        <end position="22"/>
    </location>
</feature>
<dbReference type="PROSITE" id="PS00135">
    <property type="entry name" value="TRYPSIN_SER"/>
    <property type="match status" value="1"/>
</dbReference>
<evidence type="ECO:0000256" key="2">
    <source>
        <dbReference type="ARBA" id="ARBA00022490"/>
    </source>
</evidence>
<dbReference type="InterPro" id="IPR018114">
    <property type="entry name" value="TRYPSIN_HIS"/>
</dbReference>
<evidence type="ECO:0000256" key="5">
    <source>
        <dbReference type="SAM" id="SignalP"/>
    </source>
</evidence>
<dbReference type="InterPro" id="IPR009003">
    <property type="entry name" value="Peptidase_S1_PA"/>
</dbReference>
<dbReference type="Proteomes" id="UP001157353">
    <property type="component" value="Unassembled WGS sequence"/>
</dbReference>
<dbReference type="PANTHER" id="PTHR24252:SF7">
    <property type="entry name" value="HYALIN"/>
    <property type="match status" value="1"/>
</dbReference>
<dbReference type="RefSeq" id="WP_284204732.1">
    <property type="nucleotide sequence ID" value="NZ_BSPQ01000013.1"/>
</dbReference>
<evidence type="ECO:0000256" key="1">
    <source>
        <dbReference type="ARBA" id="ARBA00004496"/>
    </source>
</evidence>
<keyword evidence="8" id="KW-1185">Reference proteome</keyword>
<feature type="domain" description="Peptidase S1" evidence="6">
    <location>
        <begin position="30"/>
        <end position="270"/>
    </location>
</feature>
<evidence type="ECO:0000259" key="6">
    <source>
        <dbReference type="PROSITE" id="PS50240"/>
    </source>
</evidence>
<accession>A0ABQ6E2I3</accession>
<dbReference type="CDD" id="cd00190">
    <property type="entry name" value="Tryp_SPc"/>
    <property type="match status" value="1"/>
</dbReference>
<comment type="caution">
    <text evidence="7">The sequence shown here is derived from an EMBL/GenBank/DDBJ whole genome shotgun (WGS) entry which is preliminary data.</text>
</comment>
<evidence type="ECO:0000313" key="8">
    <source>
        <dbReference type="Proteomes" id="UP001157353"/>
    </source>
</evidence>
<dbReference type="PRINTS" id="PR00722">
    <property type="entry name" value="CHYMOTRYPSIN"/>
</dbReference>
<dbReference type="Pfam" id="PF00089">
    <property type="entry name" value="Trypsin"/>
    <property type="match status" value="1"/>
</dbReference>
<evidence type="ECO:0000256" key="4">
    <source>
        <dbReference type="RuleBase" id="RU363034"/>
    </source>
</evidence>
<dbReference type="SMART" id="SM00020">
    <property type="entry name" value="Tryp_SPc"/>
    <property type="match status" value="1"/>
</dbReference>
<comment type="subcellular location">
    <subcellularLocation>
        <location evidence="1">Cytoplasm</location>
    </subcellularLocation>
</comment>
<organism evidence="7 8">
    <name type="scientific">Psychromonas marina</name>
    <dbReference type="NCBI Taxonomy" id="88364"/>
    <lineage>
        <taxon>Bacteria</taxon>
        <taxon>Pseudomonadati</taxon>
        <taxon>Pseudomonadota</taxon>
        <taxon>Gammaproteobacteria</taxon>
        <taxon>Alteromonadales</taxon>
        <taxon>Psychromonadaceae</taxon>
        <taxon>Psychromonas</taxon>
    </lineage>
</organism>
<dbReference type="PANTHER" id="PTHR24252">
    <property type="entry name" value="ACROSIN-RELATED"/>
    <property type="match status" value="1"/>
</dbReference>
<dbReference type="PROSITE" id="PS00134">
    <property type="entry name" value="TRYPSIN_HIS"/>
    <property type="match status" value="1"/>
</dbReference>
<keyword evidence="2" id="KW-0963">Cytoplasm</keyword>
<gene>
    <name evidence="7" type="ORF">GCM10007916_26920</name>
</gene>
<name>A0ABQ6E2I3_9GAMM</name>
<dbReference type="EMBL" id="BSPQ01000013">
    <property type="protein sequence ID" value="GLS91623.1"/>
    <property type="molecule type" value="Genomic_DNA"/>
</dbReference>
<keyword evidence="4" id="KW-0720">Serine protease</keyword>
<dbReference type="Gene3D" id="2.60.40.10">
    <property type="entry name" value="Immunoglobulins"/>
    <property type="match status" value="1"/>
</dbReference>
<dbReference type="InterPro" id="IPR043504">
    <property type="entry name" value="Peptidase_S1_PA_chymotrypsin"/>
</dbReference>
<reference evidence="8" key="1">
    <citation type="journal article" date="2019" name="Int. J. Syst. Evol. Microbiol.">
        <title>The Global Catalogue of Microorganisms (GCM) 10K type strain sequencing project: providing services to taxonomists for standard genome sequencing and annotation.</title>
        <authorList>
            <consortium name="The Broad Institute Genomics Platform"/>
            <consortium name="The Broad Institute Genome Sequencing Center for Infectious Disease"/>
            <person name="Wu L."/>
            <person name="Ma J."/>
        </authorList>
    </citation>
    <scope>NUCLEOTIDE SEQUENCE [LARGE SCALE GENOMIC DNA]</scope>
    <source>
        <strain evidence="8">NBRC 103166</strain>
    </source>
</reference>